<dbReference type="Pfam" id="PF13479">
    <property type="entry name" value="AAA_24"/>
    <property type="match status" value="1"/>
</dbReference>
<comment type="caution">
    <text evidence="1">The sequence shown here is derived from an EMBL/GenBank/DDBJ whole genome shotgun (WGS) entry which is preliminary data.</text>
</comment>
<dbReference type="GeneID" id="57346991"/>
<name>A0A7Y6TTK3_9GAMM</name>
<organism evidence="1 2">
    <name type="scientific">Pantoea brenneri</name>
    <dbReference type="NCBI Taxonomy" id="472694"/>
    <lineage>
        <taxon>Bacteria</taxon>
        <taxon>Pseudomonadati</taxon>
        <taxon>Pseudomonadota</taxon>
        <taxon>Gammaproteobacteria</taxon>
        <taxon>Enterobacterales</taxon>
        <taxon>Erwiniaceae</taxon>
        <taxon>Pantoea</taxon>
    </lineage>
</organism>
<dbReference type="RefSeq" id="WP_069729518.1">
    <property type="nucleotide sequence ID" value="NZ_JABWPE010000025.1"/>
</dbReference>
<sequence>MSQTQVNDNLVLIVGASAAGKSASLRGLRNQEGVMYLNCEAGKKLPFANNFQSYTITDPYQVLEAFDHAETDSNIHTIIIDTATFMMDMFESVHVLTSANTMQAWGAYNQFFKTLMQDKVARSTKNVIVLAHTLATYNEADMVIETKVPVKGALKNQGIEAYFSCVVAAKKVAIKDLKDYGSELLQIDAEEEALGFKYVFQTKLTKTTVNERIRSPMGLFTTKQTFMNNCAQQLLDHVNAYYHAA</sequence>
<dbReference type="AlphaFoldDB" id="A0A7Y6TTK3"/>
<dbReference type="Proteomes" id="UP000566985">
    <property type="component" value="Unassembled WGS sequence"/>
</dbReference>
<protein>
    <submittedName>
        <fullName evidence="1">AAA family ATPase</fullName>
    </submittedName>
</protein>
<proteinExistence type="predicted"/>
<evidence type="ECO:0000313" key="1">
    <source>
        <dbReference type="EMBL" id="NUY98386.1"/>
    </source>
</evidence>
<accession>A0A7Y6TTK3</accession>
<gene>
    <name evidence="1" type="ORF">HU668_18175</name>
</gene>
<dbReference type="EMBL" id="JABWPM010000025">
    <property type="protein sequence ID" value="NUY98386.1"/>
    <property type="molecule type" value="Genomic_DNA"/>
</dbReference>
<reference evidence="1 2" key="1">
    <citation type="submission" date="2020-05" db="EMBL/GenBank/DDBJ databases">
        <title>Whole Genome Sequences of Enterobacteriales Associated with the International Space Station.</title>
        <authorList>
            <person name="Bharadwaj A."/>
            <person name="Daudu R."/>
            <person name="Singh N."/>
            <person name="Wood J."/>
            <person name="Debieu M."/>
            <person name="Mason C."/>
            <person name="Wang C."/>
            <person name="Venkateswaran K."/>
        </authorList>
    </citation>
    <scope>NUCLEOTIDE SEQUENCE [LARGE SCALE GENOMIC DNA]</scope>
    <source>
        <strain evidence="1 2">IF5SW-B1</strain>
    </source>
</reference>
<evidence type="ECO:0000313" key="2">
    <source>
        <dbReference type="Proteomes" id="UP000566985"/>
    </source>
</evidence>